<dbReference type="RefSeq" id="WP_092049127.1">
    <property type="nucleotide sequence ID" value="NZ_FOQD01000005.1"/>
</dbReference>
<gene>
    <name evidence="1" type="ORF">SAMN05421753_105183</name>
</gene>
<keyword evidence="2" id="KW-1185">Reference proteome</keyword>
<dbReference type="InterPro" id="IPR043746">
    <property type="entry name" value="DUF5691"/>
</dbReference>
<dbReference type="EMBL" id="FOQD01000005">
    <property type="protein sequence ID" value="SFI09050.1"/>
    <property type="molecule type" value="Genomic_DNA"/>
</dbReference>
<organism evidence="1 2">
    <name type="scientific">Planctomicrobium piriforme</name>
    <dbReference type="NCBI Taxonomy" id="1576369"/>
    <lineage>
        <taxon>Bacteria</taxon>
        <taxon>Pseudomonadati</taxon>
        <taxon>Planctomycetota</taxon>
        <taxon>Planctomycetia</taxon>
        <taxon>Planctomycetales</taxon>
        <taxon>Planctomycetaceae</taxon>
        <taxon>Planctomicrobium</taxon>
    </lineage>
</organism>
<dbReference type="AlphaFoldDB" id="A0A1I3FCY7"/>
<protein>
    <submittedName>
        <fullName evidence="1">Uncharacterized protein</fullName>
    </submittedName>
</protein>
<evidence type="ECO:0000313" key="1">
    <source>
        <dbReference type="EMBL" id="SFI09050.1"/>
    </source>
</evidence>
<dbReference type="STRING" id="1576369.SAMN05421753_105183"/>
<dbReference type="Pfam" id="PF18944">
    <property type="entry name" value="DUF5691"/>
    <property type="match status" value="1"/>
</dbReference>
<accession>A0A1I3FCY7</accession>
<dbReference type="Proteomes" id="UP000199518">
    <property type="component" value="Unassembled WGS sequence"/>
</dbReference>
<evidence type="ECO:0000313" key="2">
    <source>
        <dbReference type="Proteomes" id="UP000199518"/>
    </source>
</evidence>
<sequence>MDPLLKTALVGTAKSPVPAPDDQHPAASILTRLTFETPEQQLLVQAGLNAVIQSAGSVPTQIPSLPSAPEETGFTPSDQATQLLSFVLSPETIDLLPEFLGLMAESNVHFPHRLLPQALDLTNSTRRELLRPVLGERARWLAEFNPNWTWVNDDRIEGDQLLADLQSRWDEGVFNDRVAALQQLRRVRPERARAWLEESIGKEKGDQRRKLLEALRTGLSADDAAFLEKLQSDRAEKVREIVREMLLLIPGSSLAVRMQARGLTVLKANRSMIGKLALSFEPPAECPADWERDGIQPTTTPGLGPRAAAGLQVLAAIPPSFWLQHFACTPQELLTAVRGHEFEEVILEGWLQALQRFHVIDSASLELIPPLWSLYESRIANKVRLDLQDAQLALRLASMTPPATAESIFENLLRSRPDPTELPFDELFRSLPRPWGNALSTAYLKFTRKVFQTRADVGAGRWVNTLLLAALGLHPDRFEDALAPWTVNPEVFNNMRMLRLEEQLRRFGEVIKTRQSFRREVAASSVQKKETS</sequence>
<proteinExistence type="predicted"/>
<reference evidence="2" key="1">
    <citation type="submission" date="2016-10" db="EMBL/GenBank/DDBJ databases">
        <authorList>
            <person name="Varghese N."/>
            <person name="Submissions S."/>
        </authorList>
    </citation>
    <scope>NUCLEOTIDE SEQUENCE [LARGE SCALE GENOMIC DNA]</scope>
    <source>
        <strain evidence="2">DSM 26348</strain>
    </source>
</reference>
<name>A0A1I3FCY7_9PLAN</name>
<dbReference type="OrthoDB" id="262508at2"/>